<sequence length="963" mass="107441">MPAFLTDRLIPACWTAALYAALGWISLRICIPPDYVSLVFLPAGLALGMVLARGPWMLPGVGLGSWLVQWLASSQAGLPDWSWNLLVSPIGAMLQAQVGAMLARRWVHYPDPVESPSRVMWLLMGVGPLSALINASLSVPVLVLSNAIASSEGLFSWWTWWLGDAVGSVLCLPLVLVLQGQPSSHWRNRRWTVAVPMLVALLLVGSVVYEIKAWEDRRIKTQLEEAATEMGQRLQRRLDAQSDSVQAIARVMQVSQTRVGAPQEITQEDFAKTARHWLERYSGTQNFGWSPYLNVHDRSLYEAKHWLIKGRSPTGTTYTSAVRSEYLPLTLIEPRANNVRALGLDVAVLPATAATVASSRASGQARVSEGIRLVQEAGEQRAVVMYQAVFEPQAPEQLKGVVSAVFRMDDVLQAMSQPDSGHRPESCLVDPQAEVDNQRLAGPLGCDRAQWMTHELSLRHPLRFGGREWELRVRATPAFMDSARDWSAWVIVALCLLCVGLLGAFLLVITGQARRTQALVDLRTRELAALAHYDSLTGLPNRSQWVSRSQTELEQAQRLGERLVVLFLDLDHFKHINDTLGHALGDELLQAVAKRLAPCLESHHLLARIGGDEFVVLMPRVEQPQEAAQVAEELRAALNTPLLVQGHEINLSMSMGIACYPEDGDTLDHLLKHADTAMYVAKEAGRNGYQFFMKEMNARVSRRMFLENNLRRALERNEMYLVYQPQIEASTGRVAGVEALVRWNHPEEGLIPPDRFIPVAEDCGLIEPLGAWVLHQACRQLQDWRDDGLDGLMMAINISPMQFRKPGFIDTVRSALNSSGVDPQRVELEITETLLMQPLNDLDSRLRELTAMGLTFALDDFGTGYSSLGYLKRLPISRIKLDKSFVADLPGDVEDEAVTRATLSMAKDLGLHCVAEGVETQAQRAFLTERGCDTLQGYLFARPMPEQECREWIRQYRYRQRSA</sequence>
<keyword evidence="11" id="KW-1185">Reference proteome</keyword>
<dbReference type="SUPFAM" id="SSF55073">
    <property type="entry name" value="Nucleotide cyclase"/>
    <property type="match status" value="1"/>
</dbReference>
<dbReference type="Pfam" id="PF00990">
    <property type="entry name" value="GGDEF"/>
    <property type="match status" value="1"/>
</dbReference>
<dbReference type="Gene3D" id="3.20.20.450">
    <property type="entry name" value="EAL domain"/>
    <property type="match status" value="1"/>
</dbReference>
<dbReference type="InterPro" id="IPR043128">
    <property type="entry name" value="Rev_trsase/Diguanyl_cyclase"/>
</dbReference>
<dbReference type="SMART" id="SM01079">
    <property type="entry name" value="CHASE"/>
    <property type="match status" value="1"/>
</dbReference>
<feature type="domain" description="EAL" evidence="8">
    <location>
        <begin position="703"/>
        <end position="957"/>
    </location>
</feature>
<dbReference type="PROSITE" id="PS50883">
    <property type="entry name" value="EAL"/>
    <property type="match status" value="1"/>
</dbReference>
<feature type="domain" description="CHASE" evidence="7">
    <location>
        <begin position="261"/>
        <end position="417"/>
    </location>
</feature>
<feature type="transmembrane region" description="Helical" evidence="6">
    <location>
        <begin position="157"/>
        <end position="178"/>
    </location>
</feature>
<dbReference type="InterPro" id="IPR042240">
    <property type="entry name" value="CHASE_sf"/>
</dbReference>
<dbReference type="InterPro" id="IPR001633">
    <property type="entry name" value="EAL_dom"/>
</dbReference>
<feature type="transmembrane region" description="Helical" evidence="6">
    <location>
        <begin position="486"/>
        <end position="509"/>
    </location>
</feature>
<keyword evidence="2" id="KW-1003">Cell membrane</keyword>
<reference evidence="10 11" key="1">
    <citation type="submission" date="2023-02" db="EMBL/GenBank/DDBJ databases">
        <title>Bacterial whole genome sequence for Curvibacter sp. HBC28.</title>
        <authorList>
            <person name="Le V."/>
            <person name="Ko S.-R."/>
            <person name="Ahn C.-Y."/>
            <person name="Oh H.-M."/>
        </authorList>
    </citation>
    <scope>NUCLEOTIDE SEQUENCE [LARGE SCALE GENOMIC DNA]</scope>
    <source>
        <strain evidence="10 11">HBC28</strain>
    </source>
</reference>
<evidence type="ECO:0000256" key="4">
    <source>
        <dbReference type="ARBA" id="ARBA00022989"/>
    </source>
</evidence>
<evidence type="ECO:0000259" key="8">
    <source>
        <dbReference type="PROSITE" id="PS50883"/>
    </source>
</evidence>
<evidence type="ECO:0000256" key="5">
    <source>
        <dbReference type="ARBA" id="ARBA00023136"/>
    </source>
</evidence>
<feature type="transmembrane region" description="Helical" evidence="6">
    <location>
        <begin position="190"/>
        <end position="209"/>
    </location>
</feature>
<dbReference type="Pfam" id="PF03924">
    <property type="entry name" value="CHASE"/>
    <property type="match status" value="1"/>
</dbReference>
<dbReference type="InterPro" id="IPR035919">
    <property type="entry name" value="EAL_sf"/>
</dbReference>
<proteinExistence type="predicted"/>
<feature type="transmembrane region" description="Helical" evidence="6">
    <location>
        <begin position="38"/>
        <end position="58"/>
    </location>
</feature>
<dbReference type="CDD" id="cd01949">
    <property type="entry name" value="GGDEF"/>
    <property type="match status" value="1"/>
</dbReference>
<comment type="subcellular location">
    <subcellularLocation>
        <location evidence="1">Cell membrane</location>
        <topology evidence="1">Multi-pass membrane protein</topology>
    </subcellularLocation>
</comment>
<dbReference type="Gene3D" id="3.30.70.270">
    <property type="match status" value="1"/>
</dbReference>
<evidence type="ECO:0000259" key="9">
    <source>
        <dbReference type="PROSITE" id="PS50887"/>
    </source>
</evidence>
<dbReference type="Gene3D" id="3.30.450.350">
    <property type="entry name" value="CHASE domain"/>
    <property type="match status" value="1"/>
</dbReference>
<dbReference type="InterPro" id="IPR000160">
    <property type="entry name" value="GGDEF_dom"/>
</dbReference>
<comment type="caution">
    <text evidence="10">The sequence shown here is derived from an EMBL/GenBank/DDBJ whole genome shotgun (WGS) entry which is preliminary data.</text>
</comment>
<evidence type="ECO:0000256" key="2">
    <source>
        <dbReference type="ARBA" id="ARBA00022475"/>
    </source>
</evidence>
<dbReference type="PROSITE" id="PS50839">
    <property type="entry name" value="CHASE"/>
    <property type="match status" value="1"/>
</dbReference>
<dbReference type="Proteomes" id="UP001528672">
    <property type="component" value="Unassembled WGS sequence"/>
</dbReference>
<keyword evidence="5 6" id="KW-0472">Membrane</keyword>
<dbReference type="SUPFAM" id="SSF141868">
    <property type="entry name" value="EAL domain-like"/>
    <property type="match status" value="1"/>
</dbReference>
<dbReference type="Pfam" id="PF05231">
    <property type="entry name" value="MASE1"/>
    <property type="match status" value="1"/>
</dbReference>
<protein>
    <submittedName>
        <fullName evidence="10">EAL domain-containing protein</fullName>
    </submittedName>
</protein>
<dbReference type="PANTHER" id="PTHR44757">
    <property type="entry name" value="DIGUANYLATE CYCLASE DGCP"/>
    <property type="match status" value="1"/>
</dbReference>
<dbReference type="NCBIfam" id="TIGR00254">
    <property type="entry name" value="GGDEF"/>
    <property type="match status" value="1"/>
</dbReference>
<dbReference type="InterPro" id="IPR052155">
    <property type="entry name" value="Biofilm_reg_signaling"/>
</dbReference>
<evidence type="ECO:0000313" key="10">
    <source>
        <dbReference type="EMBL" id="MDD0813580.1"/>
    </source>
</evidence>
<dbReference type="PROSITE" id="PS50887">
    <property type="entry name" value="GGDEF"/>
    <property type="match status" value="1"/>
</dbReference>
<name>A0ABT5MB05_9BURK</name>
<dbReference type="PANTHER" id="PTHR44757:SF2">
    <property type="entry name" value="BIOFILM ARCHITECTURE MAINTENANCE PROTEIN MBAA"/>
    <property type="match status" value="1"/>
</dbReference>
<evidence type="ECO:0000259" key="7">
    <source>
        <dbReference type="PROSITE" id="PS50839"/>
    </source>
</evidence>
<dbReference type="InterPro" id="IPR029787">
    <property type="entry name" value="Nucleotide_cyclase"/>
</dbReference>
<feature type="transmembrane region" description="Helical" evidence="6">
    <location>
        <begin position="119"/>
        <end position="137"/>
    </location>
</feature>
<dbReference type="InterPro" id="IPR006189">
    <property type="entry name" value="CHASE_dom"/>
</dbReference>
<accession>A0ABT5MB05</accession>
<dbReference type="SMART" id="SM00052">
    <property type="entry name" value="EAL"/>
    <property type="match status" value="1"/>
</dbReference>
<evidence type="ECO:0000256" key="3">
    <source>
        <dbReference type="ARBA" id="ARBA00022692"/>
    </source>
</evidence>
<feature type="transmembrane region" description="Helical" evidence="6">
    <location>
        <begin position="12"/>
        <end position="31"/>
    </location>
</feature>
<dbReference type="CDD" id="cd01948">
    <property type="entry name" value="EAL"/>
    <property type="match status" value="1"/>
</dbReference>
<evidence type="ECO:0000256" key="1">
    <source>
        <dbReference type="ARBA" id="ARBA00004651"/>
    </source>
</evidence>
<dbReference type="InterPro" id="IPR007895">
    <property type="entry name" value="MASE1"/>
</dbReference>
<gene>
    <name evidence="10" type="ORF">PSQ39_02945</name>
</gene>
<dbReference type="Pfam" id="PF00563">
    <property type="entry name" value="EAL"/>
    <property type="match status" value="1"/>
</dbReference>
<evidence type="ECO:0000313" key="11">
    <source>
        <dbReference type="Proteomes" id="UP001528672"/>
    </source>
</evidence>
<keyword evidence="4 6" id="KW-1133">Transmembrane helix</keyword>
<feature type="domain" description="GGDEF" evidence="9">
    <location>
        <begin position="561"/>
        <end position="694"/>
    </location>
</feature>
<dbReference type="SMART" id="SM00267">
    <property type="entry name" value="GGDEF"/>
    <property type="match status" value="1"/>
</dbReference>
<dbReference type="EMBL" id="JAQSIO010000001">
    <property type="protein sequence ID" value="MDD0813580.1"/>
    <property type="molecule type" value="Genomic_DNA"/>
</dbReference>
<evidence type="ECO:0000256" key="6">
    <source>
        <dbReference type="SAM" id="Phobius"/>
    </source>
</evidence>
<keyword evidence="3 6" id="KW-0812">Transmembrane</keyword>
<organism evidence="10 11">
    <name type="scientific">Curvibacter microcysteis</name>
    <dbReference type="NCBI Taxonomy" id="3026419"/>
    <lineage>
        <taxon>Bacteria</taxon>
        <taxon>Pseudomonadati</taxon>
        <taxon>Pseudomonadota</taxon>
        <taxon>Betaproteobacteria</taxon>
        <taxon>Burkholderiales</taxon>
        <taxon>Comamonadaceae</taxon>
        <taxon>Curvibacter</taxon>
    </lineage>
</organism>